<dbReference type="SUPFAM" id="SSF50475">
    <property type="entry name" value="FMN-binding split barrel"/>
    <property type="match status" value="1"/>
</dbReference>
<accession>A0A386H2R4</accession>
<dbReference type="OrthoDB" id="9794935at2"/>
<proteinExistence type="predicted"/>
<keyword evidence="2" id="KW-1185">Reference proteome</keyword>
<evidence type="ECO:0000313" key="2">
    <source>
        <dbReference type="Proteomes" id="UP000266301"/>
    </source>
</evidence>
<organism evidence="1 2">
    <name type="scientific">Clostridium fermenticellae</name>
    <dbReference type="NCBI Taxonomy" id="2068654"/>
    <lineage>
        <taxon>Bacteria</taxon>
        <taxon>Bacillati</taxon>
        <taxon>Bacillota</taxon>
        <taxon>Clostridia</taxon>
        <taxon>Eubacteriales</taxon>
        <taxon>Clostridiaceae</taxon>
        <taxon>Clostridium</taxon>
    </lineage>
</organism>
<evidence type="ECO:0000313" key="1">
    <source>
        <dbReference type="EMBL" id="AYD39960.1"/>
    </source>
</evidence>
<dbReference type="KEGG" id="cfer:D4Z93_05290"/>
<protein>
    <submittedName>
        <fullName evidence="1">Pyridoxamine 5'-phosphate oxidase family protein</fullName>
    </submittedName>
</protein>
<dbReference type="EMBL" id="CP032416">
    <property type="protein sequence ID" value="AYD39960.1"/>
    <property type="molecule type" value="Genomic_DNA"/>
</dbReference>
<dbReference type="InterPro" id="IPR024747">
    <property type="entry name" value="Pyridox_Oxase-rel"/>
</dbReference>
<dbReference type="InterPro" id="IPR012349">
    <property type="entry name" value="Split_barrel_FMN-bd"/>
</dbReference>
<dbReference type="PANTHER" id="PTHR34071">
    <property type="entry name" value="5-NITROIMIDAZOLE ANTIBIOTICS RESISTANCE PROTEIN, NIMA-FAMILY-RELATED PROTEIN-RELATED"/>
    <property type="match status" value="1"/>
</dbReference>
<reference evidence="1 2" key="1">
    <citation type="journal article" date="2019" name="Int. J. Syst. Evol. Microbiol.">
        <title>Clostridium fermenticellae sp. nov., isolated from the mud in a fermentation cellar for the production of the Chinese liquor, baijiu.</title>
        <authorList>
            <person name="Xu P.X."/>
            <person name="Chai L.J."/>
            <person name="Qiu T."/>
            <person name="Zhang X.J."/>
            <person name="Lu Z.M."/>
            <person name="Xiao C."/>
            <person name="Wang S.T."/>
            <person name="Shen C.H."/>
            <person name="Shi J.S."/>
            <person name="Xu Z.H."/>
        </authorList>
    </citation>
    <scope>NUCLEOTIDE SEQUENCE [LARGE SCALE GENOMIC DNA]</scope>
    <source>
        <strain evidence="1 2">JN500901</strain>
    </source>
</reference>
<dbReference type="PANTHER" id="PTHR34071:SF2">
    <property type="entry name" value="FLAVIN-NUCLEOTIDE-BINDING PROTEIN"/>
    <property type="match status" value="1"/>
</dbReference>
<dbReference type="Proteomes" id="UP000266301">
    <property type="component" value="Chromosome"/>
</dbReference>
<sequence>MFREMRRKDRKIKNDEAFKILKNSTYGILSTISENGYPYGIPINFILFNDSIYFHSALEGHKIDNIAKNSKVSFCVVGQNQVLSKEFSTKYESVIIFGKAVNVSDDDEKNKILLEILNKYSPDYIKEGKEYIKNASKATKIIKINIEHISGKSNK</sequence>
<gene>
    <name evidence="1" type="ORF">D4Z93_05290</name>
</gene>
<dbReference type="RefSeq" id="WP_119971021.1">
    <property type="nucleotide sequence ID" value="NZ_CP032416.1"/>
</dbReference>
<dbReference type="Gene3D" id="2.30.110.10">
    <property type="entry name" value="Electron Transport, Fmn-binding Protein, Chain A"/>
    <property type="match status" value="1"/>
</dbReference>
<name>A0A386H2R4_9CLOT</name>
<dbReference type="AlphaFoldDB" id="A0A386H2R4"/>
<dbReference type="Pfam" id="PF12900">
    <property type="entry name" value="Pyridox_ox_2"/>
    <property type="match status" value="1"/>
</dbReference>